<accession>A0A380EDI3</accession>
<dbReference type="Proteomes" id="UP000254116">
    <property type="component" value="Unassembled WGS sequence"/>
</dbReference>
<dbReference type="EMBL" id="UHBY01000003">
    <property type="protein sequence ID" value="SUL32172.1"/>
    <property type="molecule type" value="Genomic_DNA"/>
</dbReference>
<dbReference type="InterPro" id="IPR024524">
    <property type="entry name" value="DUF3800"/>
</dbReference>
<proteinExistence type="predicted"/>
<organism evidence="1 2">
    <name type="scientific">Staphylococcus aureus</name>
    <dbReference type="NCBI Taxonomy" id="1280"/>
    <lineage>
        <taxon>Bacteria</taxon>
        <taxon>Bacillati</taxon>
        <taxon>Bacillota</taxon>
        <taxon>Bacilli</taxon>
        <taxon>Bacillales</taxon>
        <taxon>Staphylococcaceae</taxon>
        <taxon>Staphylococcus</taxon>
    </lineage>
</organism>
<evidence type="ECO:0000313" key="2">
    <source>
        <dbReference type="Proteomes" id="UP000254116"/>
    </source>
</evidence>
<sequence>MLTRVDFENPQKVRYHKNYLIRRLIEEIIEQSLVSDSDFLYTYIDNEASNDTNQAEHLNNHLNEYWKLSSRGLYYKHSVYGQFIPRCDVNIKVKYLDSKHERMIQLADILANSKYKRFSNKKGCHSELIHPKRCLKLPEIFLAPKMMFTIAKNVV</sequence>
<gene>
    <name evidence="1" type="ORF">NCTC10702_00645</name>
</gene>
<protein>
    <submittedName>
        <fullName evidence="1">Protein of uncharacterized function (DUF3800)</fullName>
    </submittedName>
</protein>
<reference evidence="1 2" key="1">
    <citation type="submission" date="2018-06" db="EMBL/GenBank/DDBJ databases">
        <authorList>
            <consortium name="Pathogen Informatics"/>
            <person name="Doyle S."/>
        </authorList>
    </citation>
    <scope>NUCLEOTIDE SEQUENCE [LARGE SCALE GENOMIC DNA]</scope>
    <source>
        <strain evidence="1 2">NCTC10702</strain>
    </source>
</reference>
<evidence type="ECO:0000313" key="1">
    <source>
        <dbReference type="EMBL" id="SUL32172.1"/>
    </source>
</evidence>
<dbReference type="Pfam" id="PF12686">
    <property type="entry name" value="DUF3800"/>
    <property type="match status" value="1"/>
</dbReference>
<name>A0A380EDI3_STAAU</name>
<dbReference type="AlphaFoldDB" id="A0A380EDI3"/>